<protein>
    <submittedName>
        <fullName evidence="7">RNA polymerase sigma-70 factor</fullName>
    </submittedName>
</protein>
<evidence type="ECO:0000256" key="3">
    <source>
        <dbReference type="ARBA" id="ARBA00023082"/>
    </source>
</evidence>
<accession>A0A139KMD4</accession>
<keyword evidence="4" id="KW-0804">Transcription</keyword>
<dbReference type="InterPro" id="IPR036388">
    <property type="entry name" value="WH-like_DNA-bd_sf"/>
</dbReference>
<evidence type="ECO:0000313" key="7">
    <source>
        <dbReference type="EMBL" id="UYU69059.1"/>
    </source>
</evidence>
<dbReference type="Pfam" id="PF08281">
    <property type="entry name" value="Sigma70_r4_2"/>
    <property type="match status" value="1"/>
</dbReference>
<proteinExistence type="inferred from homology"/>
<dbReference type="InterPro" id="IPR007627">
    <property type="entry name" value="RNA_pol_sigma70_r2"/>
</dbReference>
<dbReference type="Pfam" id="PF04542">
    <property type="entry name" value="Sigma70_r2"/>
    <property type="match status" value="1"/>
</dbReference>
<keyword evidence="2" id="KW-0805">Transcription regulation</keyword>
<evidence type="ECO:0000313" key="8">
    <source>
        <dbReference type="EMBL" id="UYU89463.1"/>
    </source>
</evidence>
<dbReference type="InterPro" id="IPR014284">
    <property type="entry name" value="RNA_pol_sigma-70_dom"/>
</dbReference>
<dbReference type="PANTHER" id="PTHR43133">
    <property type="entry name" value="RNA POLYMERASE ECF-TYPE SIGMA FACTO"/>
    <property type="match status" value="1"/>
</dbReference>
<dbReference type="SUPFAM" id="SSF88659">
    <property type="entry name" value="Sigma3 and sigma4 domains of RNA polymerase sigma factors"/>
    <property type="match status" value="1"/>
</dbReference>
<dbReference type="InterPro" id="IPR039425">
    <property type="entry name" value="RNA_pol_sigma-70-like"/>
</dbReference>
<dbReference type="CDD" id="cd06171">
    <property type="entry name" value="Sigma70_r4"/>
    <property type="match status" value="1"/>
</dbReference>
<dbReference type="InterPro" id="IPR013325">
    <property type="entry name" value="RNA_pol_sigma_r2"/>
</dbReference>
<dbReference type="Proteomes" id="UP001156218">
    <property type="component" value="Chromosome"/>
</dbReference>
<dbReference type="EMBL" id="CP083685">
    <property type="protein sequence ID" value="UYU89463.1"/>
    <property type="molecule type" value="Genomic_DNA"/>
</dbReference>
<dbReference type="Gene3D" id="1.10.10.10">
    <property type="entry name" value="Winged helix-like DNA-binding domain superfamily/Winged helix DNA-binding domain"/>
    <property type="match status" value="1"/>
</dbReference>
<evidence type="ECO:0000313" key="9">
    <source>
        <dbReference type="Proteomes" id="UP001156218"/>
    </source>
</evidence>
<dbReference type="GO" id="GO:0003677">
    <property type="term" value="F:DNA binding"/>
    <property type="evidence" value="ECO:0007669"/>
    <property type="project" value="InterPro"/>
</dbReference>
<dbReference type="GO" id="GO:0016987">
    <property type="term" value="F:sigma factor activity"/>
    <property type="evidence" value="ECO:0007669"/>
    <property type="project" value="UniProtKB-KW"/>
</dbReference>
<evidence type="ECO:0000256" key="2">
    <source>
        <dbReference type="ARBA" id="ARBA00023015"/>
    </source>
</evidence>
<dbReference type="InterPro" id="IPR013324">
    <property type="entry name" value="RNA_pol_sigma_r3/r4-like"/>
</dbReference>
<evidence type="ECO:0000259" key="5">
    <source>
        <dbReference type="Pfam" id="PF04542"/>
    </source>
</evidence>
<name>A0A139KMD4_BACT4</name>
<keyword evidence="3" id="KW-0731">Sigma factor</keyword>
<comment type="similarity">
    <text evidence="1">Belongs to the sigma-70 factor family. ECF subfamily.</text>
</comment>
<dbReference type="SUPFAM" id="SSF88946">
    <property type="entry name" value="Sigma2 domain of RNA polymerase sigma factors"/>
    <property type="match status" value="1"/>
</dbReference>
<gene>
    <name evidence="7" type="ORF">KQP68_12640</name>
    <name evidence="8" type="ORF">KQP74_16075</name>
</gene>
<dbReference type="PANTHER" id="PTHR43133:SF46">
    <property type="entry name" value="RNA POLYMERASE SIGMA-70 FACTOR ECF SUBFAMILY"/>
    <property type="match status" value="1"/>
</dbReference>
<evidence type="ECO:0000256" key="4">
    <source>
        <dbReference type="ARBA" id="ARBA00023163"/>
    </source>
</evidence>
<sequence length="183" mass="21751">MNEKTNDMDARFEQFYAANFPRVKNFARLLTKSEEDAEDIAQNIFLKLWTRPDLWQGQESMTGYLYTVTRNEIFNLFKHQKVEQEYESHIIRSQLIGELCDEDTSLLENLYYKEIVLLVELALNQLPPRRKQVFEMSRIEGLSHKEIAEKLQIPVRTVEDHIYKTLTELHKVLMFVILPVLFP</sequence>
<dbReference type="EMBL" id="CP083680">
    <property type="protein sequence ID" value="UYU69059.1"/>
    <property type="molecule type" value="Genomic_DNA"/>
</dbReference>
<dbReference type="NCBIfam" id="TIGR02937">
    <property type="entry name" value="sigma70-ECF"/>
    <property type="match status" value="1"/>
</dbReference>
<evidence type="ECO:0000256" key="1">
    <source>
        <dbReference type="ARBA" id="ARBA00010641"/>
    </source>
</evidence>
<dbReference type="Proteomes" id="UP001162960">
    <property type="component" value="Chromosome"/>
</dbReference>
<feature type="domain" description="RNA polymerase sigma factor 70 region 4 type 2" evidence="6">
    <location>
        <begin position="119"/>
        <end position="168"/>
    </location>
</feature>
<feature type="domain" description="RNA polymerase sigma-70 region 2" evidence="5">
    <location>
        <begin position="16"/>
        <end position="81"/>
    </location>
</feature>
<evidence type="ECO:0000259" key="6">
    <source>
        <dbReference type="Pfam" id="PF08281"/>
    </source>
</evidence>
<dbReference type="GO" id="GO:0006352">
    <property type="term" value="P:DNA-templated transcription initiation"/>
    <property type="evidence" value="ECO:0007669"/>
    <property type="project" value="InterPro"/>
</dbReference>
<organism evidence="7 9">
    <name type="scientific">Bacteroides thetaiotaomicron</name>
    <dbReference type="NCBI Taxonomy" id="818"/>
    <lineage>
        <taxon>Bacteria</taxon>
        <taxon>Pseudomonadati</taxon>
        <taxon>Bacteroidota</taxon>
        <taxon>Bacteroidia</taxon>
        <taxon>Bacteroidales</taxon>
        <taxon>Bacteroidaceae</taxon>
        <taxon>Bacteroides</taxon>
    </lineage>
</organism>
<dbReference type="NCBIfam" id="TIGR02985">
    <property type="entry name" value="Sig70_bacteroi1"/>
    <property type="match status" value="1"/>
</dbReference>
<reference evidence="7 9" key="1">
    <citation type="submission" date="2021-06" db="EMBL/GenBank/DDBJ databases">
        <title>Interrogation of the integrated mobile genetic elements in gut-associated Bacteroides with a consensus prediction approach.</title>
        <authorList>
            <person name="Campbell D.E."/>
            <person name="Leigh J.R."/>
            <person name="Kim T."/>
            <person name="England W."/>
            <person name="Whitaker R.J."/>
            <person name="Degnan P.H."/>
        </authorList>
    </citation>
    <scope>NUCLEOTIDE SEQUENCE [LARGE SCALE GENOMIC DNA]</scope>
    <source>
        <strain evidence="8">VPI-3443</strain>
        <strain evidence="7 9">WAL8669</strain>
    </source>
</reference>
<dbReference type="AlphaFoldDB" id="A0A139KMD4"/>
<dbReference type="InterPro" id="IPR013249">
    <property type="entry name" value="RNA_pol_sigma70_r4_t2"/>
</dbReference>
<dbReference type="RefSeq" id="WP_055229039.1">
    <property type="nucleotide sequence ID" value="NZ_CP083680.1"/>
</dbReference>
<dbReference type="InterPro" id="IPR014327">
    <property type="entry name" value="RNA_pol_sigma70_bacteroid"/>
</dbReference>
<dbReference type="Gene3D" id="1.10.1740.10">
    <property type="match status" value="1"/>
</dbReference>